<reference evidence="1 2" key="1">
    <citation type="submission" date="2018-07" db="EMBL/GenBank/DDBJ databases">
        <title>Arthrobacter sp. nov., isolated from raw cow's milk with high bacterial count.</title>
        <authorList>
            <person name="Hahne J."/>
            <person name="Isele D."/>
            <person name="Lipski A."/>
        </authorList>
    </citation>
    <scope>NUCLEOTIDE SEQUENCE [LARGE SCALE GENOMIC DNA]</scope>
    <source>
        <strain evidence="1 2">JZ R-183</strain>
    </source>
</reference>
<sequence length="310" mass="34178">MSAAEQRVNRLGMAKMVVSTVHQVGGTLCRVPSTELVPTLDGTRLGAALGEDRGSGGFMLDFFDTLGETHEEAVEEDAGGWAGAARLSSQAKELPGLPPGFAVLFMCPCGDPHDGSVGVKITVAPSTVTWSEPTEVRPDWSAQDPLETWELVPRPSECWRFDRDDYDAWVASYVRAVNIRDEEFVDPFDAPDGNVRWDDGLGLTERSWLTIRNALTFSETSLSWSTELWDQLSAALVAEDPLNLWEVGDVLDKSYEGAVRDLSNRIPARRFLADPLHWMAPYFEQVWDRPADRDALRRVAARLGSGPAGN</sequence>
<organism evidence="1 2">
    <name type="scientific">Galactobacter caseinivorans</name>
    <dbReference type="NCBI Taxonomy" id="2676123"/>
    <lineage>
        <taxon>Bacteria</taxon>
        <taxon>Bacillati</taxon>
        <taxon>Actinomycetota</taxon>
        <taxon>Actinomycetes</taxon>
        <taxon>Micrococcales</taxon>
        <taxon>Micrococcaceae</taxon>
        <taxon>Galactobacter</taxon>
    </lineage>
</organism>
<accession>A0A496PJX6</accession>
<gene>
    <name evidence="1" type="ORF">DWQ67_06770</name>
</gene>
<dbReference type="RefSeq" id="WP_121484818.1">
    <property type="nucleotide sequence ID" value="NZ_QQXL01000003.1"/>
</dbReference>
<comment type="caution">
    <text evidence="1">The sequence shown here is derived from an EMBL/GenBank/DDBJ whole genome shotgun (WGS) entry which is preliminary data.</text>
</comment>
<dbReference type="AlphaFoldDB" id="A0A496PJX6"/>
<dbReference type="EMBL" id="QQXL01000003">
    <property type="protein sequence ID" value="RKW70792.1"/>
    <property type="molecule type" value="Genomic_DNA"/>
</dbReference>
<keyword evidence="2" id="KW-1185">Reference proteome</keyword>
<proteinExistence type="predicted"/>
<evidence type="ECO:0000313" key="2">
    <source>
        <dbReference type="Proteomes" id="UP000273119"/>
    </source>
</evidence>
<evidence type="ECO:0000313" key="1">
    <source>
        <dbReference type="EMBL" id="RKW70792.1"/>
    </source>
</evidence>
<name>A0A496PJX6_9MICC</name>
<dbReference type="Proteomes" id="UP000273119">
    <property type="component" value="Unassembled WGS sequence"/>
</dbReference>
<protein>
    <submittedName>
        <fullName evidence="1">Uncharacterized protein</fullName>
    </submittedName>
</protein>